<dbReference type="RefSeq" id="WP_307557956.1">
    <property type="nucleotide sequence ID" value="NZ_JAUSQU010000001.1"/>
</dbReference>
<name>A0ABT9QAB3_9ACTN</name>
<accession>A0ABT9QAB3</accession>
<sequence length="80" mass="8813">MSAELLTDRAFRTPPLTGQDATEMIQELHCAPFLFGYGGRPVADTSALKDHIVRVAKLVDDLPQIARTGCGPHQVKRLNR</sequence>
<dbReference type="Gene3D" id="3.30.470.20">
    <property type="entry name" value="ATP-grasp fold, B domain"/>
    <property type="match status" value="1"/>
</dbReference>
<keyword evidence="2" id="KW-1185">Reference proteome</keyword>
<proteinExistence type="predicted"/>
<dbReference type="Pfam" id="PF13549">
    <property type="entry name" value="ATP-grasp_5"/>
    <property type="match status" value="1"/>
</dbReference>
<gene>
    <name evidence="1" type="ORF">J2853_002870</name>
</gene>
<reference evidence="1 2" key="1">
    <citation type="submission" date="2023-07" db="EMBL/GenBank/DDBJ databases">
        <title>Sequencing the genomes of 1000 actinobacteria strains.</title>
        <authorList>
            <person name="Klenk H.-P."/>
        </authorList>
    </citation>
    <scope>NUCLEOTIDE SEQUENCE [LARGE SCALE GENOMIC DNA]</scope>
    <source>
        <strain evidence="1 2">DSM 46740</strain>
    </source>
</reference>
<evidence type="ECO:0000313" key="1">
    <source>
        <dbReference type="EMBL" id="MDP9843659.1"/>
    </source>
</evidence>
<protein>
    <submittedName>
        <fullName evidence="1">Uncharacterized protein</fullName>
    </submittedName>
</protein>
<comment type="caution">
    <text evidence="1">The sequence shown here is derived from an EMBL/GenBank/DDBJ whole genome shotgun (WGS) entry which is preliminary data.</text>
</comment>
<organism evidence="1 2">
    <name type="scientific">Streptosporangium lutulentum</name>
    <dbReference type="NCBI Taxonomy" id="1461250"/>
    <lineage>
        <taxon>Bacteria</taxon>
        <taxon>Bacillati</taxon>
        <taxon>Actinomycetota</taxon>
        <taxon>Actinomycetes</taxon>
        <taxon>Streptosporangiales</taxon>
        <taxon>Streptosporangiaceae</taxon>
        <taxon>Streptosporangium</taxon>
    </lineage>
</organism>
<dbReference type="Proteomes" id="UP001225356">
    <property type="component" value="Unassembled WGS sequence"/>
</dbReference>
<evidence type="ECO:0000313" key="2">
    <source>
        <dbReference type="Proteomes" id="UP001225356"/>
    </source>
</evidence>
<dbReference type="EMBL" id="JAUSQU010000001">
    <property type="protein sequence ID" value="MDP9843659.1"/>
    <property type="molecule type" value="Genomic_DNA"/>
</dbReference>